<evidence type="ECO:0000313" key="6">
    <source>
        <dbReference type="Proteomes" id="UP000283458"/>
    </source>
</evidence>
<organism evidence="5 6">
    <name type="scientific">Azospirillum cavernae</name>
    <dbReference type="NCBI Taxonomy" id="2320860"/>
    <lineage>
        <taxon>Bacteria</taxon>
        <taxon>Pseudomonadati</taxon>
        <taxon>Pseudomonadota</taxon>
        <taxon>Alphaproteobacteria</taxon>
        <taxon>Rhodospirillales</taxon>
        <taxon>Azospirillaceae</taxon>
        <taxon>Azospirillum</taxon>
    </lineage>
</organism>
<feature type="domain" description="Methyltransferase type 11" evidence="4">
    <location>
        <begin position="41"/>
        <end position="128"/>
    </location>
</feature>
<dbReference type="Gene3D" id="3.40.50.150">
    <property type="entry name" value="Vaccinia Virus protein VP39"/>
    <property type="match status" value="1"/>
</dbReference>
<evidence type="ECO:0000313" key="5">
    <source>
        <dbReference type="EMBL" id="RJF84759.1"/>
    </source>
</evidence>
<keyword evidence="3 5" id="KW-0808">Transferase</keyword>
<proteinExistence type="inferred from homology"/>
<evidence type="ECO:0000256" key="1">
    <source>
        <dbReference type="ARBA" id="ARBA00008361"/>
    </source>
</evidence>
<dbReference type="GO" id="GO:0008757">
    <property type="term" value="F:S-adenosylmethionine-dependent methyltransferase activity"/>
    <property type="evidence" value="ECO:0007669"/>
    <property type="project" value="InterPro"/>
</dbReference>
<dbReference type="RefSeq" id="WP_119830396.1">
    <property type="nucleotide sequence ID" value="NZ_QYUL01000001.1"/>
</dbReference>
<dbReference type="SUPFAM" id="SSF53335">
    <property type="entry name" value="S-adenosyl-L-methionine-dependent methyltransferases"/>
    <property type="match status" value="1"/>
</dbReference>
<dbReference type="Proteomes" id="UP000283458">
    <property type="component" value="Unassembled WGS sequence"/>
</dbReference>
<dbReference type="OrthoDB" id="9797252at2"/>
<comment type="similarity">
    <text evidence="1">Belongs to the methyltransferase superfamily.</text>
</comment>
<reference evidence="5 6" key="1">
    <citation type="submission" date="2018-09" db="EMBL/GenBank/DDBJ databases">
        <authorList>
            <person name="Zhu H."/>
        </authorList>
    </citation>
    <scope>NUCLEOTIDE SEQUENCE [LARGE SCALE GENOMIC DNA]</scope>
    <source>
        <strain evidence="5 6">K2W22B-5</strain>
    </source>
</reference>
<dbReference type="InterPro" id="IPR029063">
    <property type="entry name" value="SAM-dependent_MTases_sf"/>
</dbReference>
<sequence>MGFQDHFSAHAVDYRAFRPTYPAALPDFLAAAAPARGLAWDVGCGNGQLSTALADRFARVVATDASADQIANAAPRPNLRYAVAPAEKSGLADGSCDLIVAAQAAHWFDLERFYAEVRRVAKPGAAVALVSYGLMLVDPILDPVIERFHNGTLAPYWPADRWKVIRAYRDLPFPFAEQPVPPMAMQADWPLPRLLDYMTTWSGVKEATKALGAAPLDAFAADIAPLWGDGTRTIRWPLGLRFGFVV</sequence>
<dbReference type="PANTHER" id="PTHR44942">
    <property type="entry name" value="METHYLTRANSF_11 DOMAIN-CONTAINING PROTEIN"/>
    <property type="match status" value="1"/>
</dbReference>
<dbReference type="InterPro" id="IPR013216">
    <property type="entry name" value="Methyltransf_11"/>
</dbReference>
<dbReference type="PANTHER" id="PTHR44942:SF4">
    <property type="entry name" value="METHYLTRANSFERASE TYPE 11 DOMAIN-CONTAINING PROTEIN"/>
    <property type="match status" value="1"/>
</dbReference>
<evidence type="ECO:0000256" key="2">
    <source>
        <dbReference type="ARBA" id="ARBA00022603"/>
    </source>
</evidence>
<accession>A0A418W425</accession>
<dbReference type="GO" id="GO:0032259">
    <property type="term" value="P:methylation"/>
    <property type="evidence" value="ECO:0007669"/>
    <property type="project" value="UniProtKB-KW"/>
</dbReference>
<dbReference type="EMBL" id="QYUL01000001">
    <property type="protein sequence ID" value="RJF84759.1"/>
    <property type="molecule type" value="Genomic_DNA"/>
</dbReference>
<dbReference type="CDD" id="cd02440">
    <property type="entry name" value="AdoMet_MTases"/>
    <property type="match status" value="1"/>
</dbReference>
<keyword evidence="6" id="KW-1185">Reference proteome</keyword>
<keyword evidence="2 5" id="KW-0489">Methyltransferase</keyword>
<evidence type="ECO:0000259" key="4">
    <source>
        <dbReference type="Pfam" id="PF08241"/>
    </source>
</evidence>
<protein>
    <submittedName>
        <fullName evidence="5">Class I SAM-dependent methyltransferase</fullName>
    </submittedName>
</protein>
<name>A0A418W425_9PROT</name>
<evidence type="ECO:0000256" key="3">
    <source>
        <dbReference type="ARBA" id="ARBA00022679"/>
    </source>
</evidence>
<dbReference type="Pfam" id="PF08241">
    <property type="entry name" value="Methyltransf_11"/>
    <property type="match status" value="1"/>
</dbReference>
<comment type="caution">
    <text evidence="5">The sequence shown here is derived from an EMBL/GenBank/DDBJ whole genome shotgun (WGS) entry which is preliminary data.</text>
</comment>
<dbReference type="AlphaFoldDB" id="A0A418W425"/>
<dbReference type="InterPro" id="IPR051052">
    <property type="entry name" value="Diverse_substrate_MTase"/>
</dbReference>
<gene>
    <name evidence="5" type="ORF">D3877_09730</name>
</gene>